<comment type="similarity">
    <text evidence="3">Belongs to the thrombospondin family.</text>
</comment>
<dbReference type="SMART" id="SM00192">
    <property type="entry name" value="LDLa"/>
    <property type="match status" value="15"/>
</dbReference>
<dbReference type="GO" id="GO:0007155">
    <property type="term" value="P:cell adhesion"/>
    <property type="evidence" value="ECO:0007669"/>
    <property type="project" value="UniProtKB-KW"/>
</dbReference>
<feature type="disulfide bond" evidence="18">
    <location>
        <begin position="2914"/>
        <end position="2932"/>
    </location>
</feature>
<feature type="region of interest" description="Disordered" evidence="19">
    <location>
        <begin position="2882"/>
        <end position="2905"/>
    </location>
</feature>
<feature type="disulfide bond" evidence="18">
    <location>
        <begin position="1755"/>
        <end position="1770"/>
    </location>
</feature>
<feature type="region of interest" description="Disordered" evidence="19">
    <location>
        <begin position="2735"/>
        <end position="2843"/>
    </location>
</feature>
<dbReference type="SMART" id="SM00216">
    <property type="entry name" value="VWD"/>
    <property type="match status" value="3"/>
</dbReference>
<feature type="disulfide bond" evidence="18">
    <location>
        <begin position="1596"/>
        <end position="1608"/>
    </location>
</feature>
<feature type="disulfide bond" evidence="18">
    <location>
        <begin position="1673"/>
        <end position="1688"/>
    </location>
</feature>
<keyword evidence="12" id="KW-1133">Transmembrane helix</keyword>
<dbReference type="InterPro" id="IPR001007">
    <property type="entry name" value="VWF_dom"/>
</dbReference>
<dbReference type="GO" id="GO:0031012">
    <property type="term" value="C:extracellular matrix"/>
    <property type="evidence" value="ECO:0007669"/>
    <property type="project" value="TreeGrafter"/>
</dbReference>
<feature type="domain" description="CTCK" evidence="21">
    <location>
        <begin position="5677"/>
        <end position="5764"/>
    </location>
</feature>
<evidence type="ECO:0000256" key="5">
    <source>
        <dbReference type="ARBA" id="ARBA00022525"/>
    </source>
</evidence>
<evidence type="ECO:0000256" key="19">
    <source>
        <dbReference type="SAM" id="MobiDB-lite"/>
    </source>
</evidence>
<feature type="disulfide bond" evidence="18">
    <location>
        <begin position="2873"/>
        <end position="2888"/>
    </location>
</feature>
<dbReference type="GO" id="GO:0016192">
    <property type="term" value="P:vesicle-mediated transport"/>
    <property type="evidence" value="ECO:0007669"/>
    <property type="project" value="UniProtKB-ARBA"/>
</dbReference>
<evidence type="ECO:0000256" key="10">
    <source>
        <dbReference type="ARBA" id="ARBA00022837"/>
    </source>
</evidence>
<dbReference type="PROSITE" id="PS51233">
    <property type="entry name" value="VWFD"/>
    <property type="match status" value="3"/>
</dbReference>
<dbReference type="PROSITE" id="PS50022">
    <property type="entry name" value="FA58C_3"/>
    <property type="match status" value="2"/>
</dbReference>
<evidence type="ECO:0000256" key="3">
    <source>
        <dbReference type="ARBA" id="ARBA00009456"/>
    </source>
</evidence>
<dbReference type="PROSITE" id="PS50092">
    <property type="entry name" value="TSP1"/>
    <property type="match status" value="29"/>
</dbReference>
<dbReference type="PROSITE" id="PS01286">
    <property type="entry name" value="FA58C_2"/>
    <property type="match status" value="2"/>
</dbReference>
<evidence type="ECO:0000256" key="6">
    <source>
        <dbReference type="ARBA" id="ARBA00022536"/>
    </source>
</evidence>
<dbReference type="Gene3D" id="2.60.120.260">
    <property type="entry name" value="Galactose-binding domain-like"/>
    <property type="match status" value="2"/>
</dbReference>
<evidence type="ECO:0000256" key="20">
    <source>
        <dbReference type="SAM" id="SignalP"/>
    </source>
</evidence>
<evidence type="ECO:0000256" key="16">
    <source>
        <dbReference type="ARBA" id="ARBA00045981"/>
    </source>
</evidence>
<feature type="disulfide bond" evidence="18">
    <location>
        <begin position="1456"/>
        <end position="1471"/>
    </location>
</feature>
<dbReference type="SUPFAM" id="SSF57424">
    <property type="entry name" value="LDL receptor-like module"/>
    <property type="match status" value="15"/>
</dbReference>
<evidence type="ECO:0000259" key="22">
    <source>
        <dbReference type="PROSITE" id="PS50022"/>
    </source>
</evidence>
<feature type="disulfide bond" evidence="18">
    <location>
        <begin position="2854"/>
        <end position="2866"/>
    </location>
</feature>
<dbReference type="InterPro" id="IPR000884">
    <property type="entry name" value="TSP1_rpt"/>
</dbReference>
<dbReference type="PANTHER" id="PTHR11339">
    <property type="entry name" value="EXTRACELLULAR MATRIX GLYCOPROTEIN RELATED"/>
    <property type="match status" value="1"/>
</dbReference>
<sequence>METVLLILLGLHTVMGMGHWCEHTVVEKVERILSPRLQLEVSCTEVYRYNTEGWRLDVDRMRVKHGGDDGIALYYKQQGPRASCFMYKPPEMENQTMNKTVRACCEGWGGPRCSEGVGVRGQCYSTWSCEDFPGVHNSSLMPIEQCCGSLWGLSWKNASDQTCLSCTYTLLPDSQSSPLVRGGLLGSLRLPQSSATCMSWGGAHYRTFDRKHFHFQGSCTYLLASSTDGTWAVYISTVCDEGGHCSKALRMMLGLDLVTIHHNNLTLNNLPVPHGEPIFQNGVSVHWLGDFVFVESGLGVRLKFDLTNTVYLTVTAEHLAATRGLCGVYNNNVDDDFTTMSGTLSQYAASFGNSWKVPDQQNEACSDAAELGHSCDVSGDPALRRHAESVCHRLLEDPFTHCHHRVDPAAYKDTCLYLFCSLPPKERDSAVCDTLASYARECAQQHVIIVWRTAALCGRVCPRGQVFSDCVSSCPPSCTSPQHPGPAAAMGQCREECVGGCECPPGLYLHQGQCLKRDDCPCFHRRRTYQSGDRIQQRCNTCVCKAGQWQCTEEKCAAQCSLMGALQVTTFDKKRYSLQGGDCAFTAVEDFVDRKLVVSVRSGECTAGGGGGGGVEGGGGGGLSCLREMSVTALRTTVTITETGTVTLNGQRESLPVVTGDLVVRRASSSFLLIQTFGAQLLWHLGGPLALITLQPGFANKVRGLCGTLTWSQHDDFTTPEGDVENSVSSFAGKFTTERCALPKGAPPDPCTTYNQMRQFAERVCSIIHSSVFQVCHDVVEREPYYHLCLSEVCGCHPQRTCHCNILTAYSRHCAQEGASIHWRNQTFCSVQCSGGQVYQECGRACGSSCSEGWSCDDDGGDEMGLRTCIPGCQCPTGLVQDHQGQCVPITMCPCVQGDKTYPSGAVITNNCNTCVCVQGQFNCTQEHCEEVNRCPGSLIYSPRSCLLTCSSLDPPGQQQGSGVSQSSCREPLSGCVCPQGTVLLGDNCVLPDECPCHHNGRLYYTNDTITKDCNTCVCKERRWHCSQSACAGVCLATGDPHYVTFDGRCYSFLGDCQYVLARETSGLFSVTAENVPCGSTGVTCTKSVTLSLGNTVIHLLRGKAVTVNGMPVSLPKSYSGSGLTLERVGLFVSLSSKLGVTLLWDGGMRVYVRLAAHLRGRVGGLCGNFDGDTENDFTTRQGIVESTPELFGNSWKVSPSCPDVANQDLRDPCALNPHRMTWARKKCAVLTQELFSQCHSEVPFQQYYDWCVFDACGCDSGGDCECLCTAIAAYAEECNRRGVYIRWRSQELCPLQCENGLVYDPCGPACSPSCPSVQKNPHSQCGVLSCMEGCFCPAGTVRHGDSCVAPTQCPCEWDGSMFPAGSIITQHCQNCSCEDGMWQCQGVPCPPPSPPCLESEFTCAGGRCIPSQWVCDNEDDCGDGSDEICPFTCSPEQFRCSSTPSGPCLSLALRCDGHPDCVDQSDEEFCGPATPVPLCPPGEFQCASGKCLPASRVCDGRLDCGFADGSDEQDCGVVCDEGEFLCAGGRCILYIHRCDGHDDCGDLSDERGCVCSKGEFQCPGGQCISANKVCDGHRDCTSGTDEAVCPSKVTCAPDQLACSDGTCVAKTKLCDGTRDCPNGEDENTTNCYAFSVTPSSSAVTPTVPTTVCRSYEFSCATAGQCVPQAWRCDGETDCLDGSDEQQCSVPCGPGQVTCLSGDQCVDYQQLCDGIPQCRDASDESIDTCGSIRIPPCPGSFSCDNRTCVNMTQVCNGVPDCPRGDDELVCDKTISPLPPGSRNTTVTCPEFTCKDGSCVPFNMVCNGVADCPDSSLTPLGVPTDEQSCRSWSSWGPWSGCSTSCGTGSMIRERTCPPGDPLHHCHGQDHQKQQCFNTTCPIDGQWTPWGSWSNCSGVCGGVQVRHRGCIAPRYGGRDCSQLPGSSNLTMEIKPCPDDGCANASCPTGLVRYNCTPCPVSCAHISSGMTCDSTTPCSSGCWCAEGQVMNHMQQCVLPEECSCEVAGVRYWPGQQIKVDCEICVCERGRPQRCQPNPDCAVNCGWSSWTEWGECLGPCGVQSVQWSFRSPNSPVKHGDGRVCRGIYRKARRCQTDPCDECEYQGQSHAVGDRWRSDHCLLCHCRPNLMVQCAPYCPFAVSGCPAGQSLVPGEGDKCCYCEGENNTILVTISPDTITSAPAEGTKPLVPTYPLPPGDECWTPLGVQSLPASSFSASSQQTGHPPETGRLHSWNAHSDLQGWSPEPEEYKDLPQRSPEGHTSKTQSPYLQIDLLQPYNITGLLTQGGGVFGTFVSSFYLQFSSDGRQWYTYKELVTDARPRAKVFNGNHDDRGVAEIRLDRMVSAQFVRLLPHDFQNGIYLRLEIMGCGDGEHWFVTSAPPSPVSPVGGCRDKEFHCENGRCVPAGPLGVVCDGVNDCGDGSDEMHCGTKPSSTTTSPRSCPAGQFSCPPPGGCIDKGKRCDGIPHCPKGEDETGCYHHDNMTTQSDRPHTSTPAPLRTPSMAAVTHPAVKPTDAGPGYRGICSSPLGLEDGRIRYGQLTSSSYRENNPADAGRLNIIPNVQVMEPGWSPLPTDPQPYFQVDFLEPTWVSGVVLQGSERMWGYISKYRLAFALHSELFTDYTEDGKPGSPVQVFEVRMVGRTPVTRWLDRLVRARYLRIIPVEFRHTFYLRAEILGCRGDELVTPSSVTKTPSGGGKVTVQRCQPGQFACQHSEDCVSVSVLCDGRPDCKDHSDEINCGTAPTRGPPGLHNQTSPTGRPGFHGDSTTGPPGLFTTKSNGGRPGVASEGVTGDSRLQNTSTSGEGLWTTRPPVYPGVTTGQPGLHLTTSLTSGRPGLQPTKAPWSATTPYDDGLPRVLCVEGQYSCRSFGCVNSSQVCDGRRDCLDGSDEDRCGTTARPSTTPPGQPLPSPCSAKQFSCVSGECVHLDRRCDLQKDCVDGSDEKDCVDCIMSPWTAWSACSVSCGLGSLFRQRDILREALPGGACGGAQFDSRACFPRACPVNGHWSEWTAWSECDAQCGGGVRQRNRTCSAPPPKNGGQPCEGMTLQSQSCNSQPCTKDVGTQTGCVNNMVLVTEADCRAGRVEPCPPTCSHLSSSSNCSEECILGCRCPDGLYLQSGRCVNASQCGCFWDGQILQPGQPVSKDQCTTCVCRDGKITCNTSTCVATCTWSGWSSWSPCDVTCGLGLQQRYRSPVSPAGASRVQPCPGDSSEARRCYSPCIPGVEDGVWSRWTSWSECSKTCFNSVDDVGLRRRFRSCNNTLTVQNHTHFDSACGGDSEEQEPCNTIRCPVNGGWSDWSPWSQCSSECDSGVQTRERFCNSPSPQHGGSSCPGPHIQTKDCNSHPCTGVCPEGMVYMTAAECDAHGGACPRVCLDMTSSEVQCTTACYDGCYCALGSYLLNNSCVPRAECPCYHQGELHLAGTSLPADACNNCTCINGEMECGTAPCSVDCGWSSWTQWSACSRTCDVGVRRRYRSGTNPPPAFGGQPCKGDRVGIDTCSIEPCIGIKEPWSAWSECSVTCGGGYRTRTRGPIRVHGTAQQFSACNLQPCGGDRVCPSGQQWKQCVRGAVSCTDLTMDISRNCTPGCQCPHGTIHQDGVCVLESDCRCDVGGKRYKPGDTVPTECNNCTCEAGRLVNCSQVSCSVDGHWSAWTPWGQCSVSCGAGLQSRYRFCSSPQRSGSGVPCLGPHREDQVCINTPCDRDGGWGQWSDWTDCTKSCGGGVRSRRRECDSPSPEGDGNYCEGLRTEVKACNTAHCPVAPCLLVPGTVFSSCGPSCPRSCEDLAHCEWQCEPGCYCTGGKVLSANGTVCVEKEDCPCLDLSTGHTLEPGETTEAPDGCNNCTCVGGRLNCTRNTCPVSGGWCEWSEWTPCSRTCGAESVSRYRSCGCPEPKAGGAACSGEQEIHDGVGVQIQRQPCPVITFCPVHGSWSPWSAWSDCDGCAGSTSRTRQCNSPPARFGGLPCLGESRQRRGCHDNMTVCTDCGGGQEEWPCGKICPRSCSDLHGDTECLDSPGCQQTCGCPGDMVLQDGVCVTREECRCKYHNTSATDMTFGGLDSTNASWVWPGESDWQFANPGDSIISDCKNCSCDAGVLQCQSVPGCHVDGGWSQWGPWTVCSLPCGGGVKFRRRHCNNPSPQSGGRGCLGVAEQQKDCNIHLCTDSVGPWLPWSQWSVCSVSCGGGQQSRSRLCSSQPCSGLSRQSKTCNTQVCLEVGCPPGRLYRECERGEGCPFSCAQVSGREGCYSDGCEEGCHCPPNTYQHQGACLQECPCLVDKEFLASLRSVSITPISSLLLYNISEGVELQPGDTVVHDCSTCGCEHGRWNCSLVHCPVDGGLSPWGPWSSCSLSCGGLGLKTRSRGCTQPAPAHGGRDCKGPRQETTYCQAPDCPVIVGPTDEPLVPDEDAGFSPWSLWSPCTKTCTDALSPAMKSRHRQCIKPPCSGSSHQEKACNLPQCSDGGEGCTGADCAKRNCSWTDWGEWSTCSRSCGVGQQQRIRTFLSPGTKGSWCADILGGNLEHRFCNIKPCRVDGGWSRWSPWSRCDKRCGGGRSIRTRSCSSPPPKNGGKKCEGEKNQVKPCNTKPCDEKGCPPGQEFVLCANQCPQRCADLQQGIECQGNTECQPGCRCPKGQLQQDGVCVQLWQCDCVDSLGQIWAAGSWHQVDCNNCSCSDGRLSCTNHTCQPTCVWSSWSSWASCSVSCGRGQRTRYRSLIPESEGTECQFEEVQHKSCDPGPCPPLCLHDNRELNVGDTWLQGECKQCTCTPEGHYCQDIDCRVDGGWTPWSVWSDCSVTCGRGTQVRTHACINPPPRNNGSQCSGPERETQDCHTPPCLDDLCPWSPWSPCSQSCGAGSVSRRRVCVCEEGGDAACPAEIEAERNKEETQLCYERPCSGCPMSQWSVWSRCSCESQKQQRYRVALSPATRGQQCTPVETQSRPCSLSQCDNCEAPFVYSACGAPCEKQCALQGHQDQCLGVRECTPGCYCPEGLLQQNGTCVPQEQCGCVHLQHQASGQPPTPVIIPQGGTVTIGCSTCLCHDGILQCDTRECEVILSEWSQWTPCSPCVPSSSLQIDSQSGLMSGSEMVSIQRRFRACLDLDSGYPVSKEEEENQCPGPLMEERPCPDVNICRDLCQWSGWSAWTACAEPCSGGVRQRYRWPLAIPPGPKCRSQQTQSQSCNTGLCPGERCEDRGRTYQESCANQCPRSCADLWEHVQCLQGACHPGCRCEEGQLLQDGRCVSVTECRCGIPSGNGTLEFNPKEELSVDCNTCVCENGTLVCTKLPCPVYEPWSPWSSCSASCGPGQRTRTRLCNNTKGGPPCGDTKQTESCEVMPTCPEGCFLSEWSPWSECSATCGGGSSVRNKTVLREPEPGGAACIGPLEQHAVCNTNSCLPECPRGQVYSNCSGSCPHTCEDLWPHAQCLPGPCSPGCTCPPGQVLYEGSCVSHSDCPCSPLSLPADYWNWNISAHEDREALLPPGTAVHHLCNTCVCKGGVFNCTSELCDVDCVWSMWSQWSPCSASCGTGQQRSTRVILQSSQYGGAPCEGPDRRATTCMAPDCACPVGEQWRRSVSETAPLCERSCEDIYSSPVNCSHSSEGCVCQEGLYRNTEGACVIPALCPCYDQGILREAGSEWDEGCLSCRCVNGKKLCQLRCPPLHCDEGEVKVEEPGSCCPICRKQFPGEPVPECRRYVQVRNITKGDCRLDNVEVSFCRGRCLSRTDVILEEPYLQSVCECCSYRLDPDNPVRFLSLQCESGESEPVVLPVIHSCECTSCQGGDLSRR</sequence>
<evidence type="ECO:0000256" key="4">
    <source>
        <dbReference type="ARBA" id="ARBA00020523"/>
    </source>
</evidence>
<gene>
    <name evidence="25" type="ORF">XNOV1_A023183</name>
</gene>
<comment type="function">
    <text evidence="16">Involved in the modulation of neuronal aggregation. May be involved in developmental events during the formation of the central nervous system.</text>
</comment>
<dbReference type="CDD" id="cd19941">
    <property type="entry name" value="TIL"/>
    <property type="match status" value="13"/>
</dbReference>
<proteinExistence type="inferred from homology"/>
<dbReference type="CDD" id="cd00057">
    <property type="entry name" value="FA58C"/>
    <property type="match status" value="1"/>
</dbReference>
<dbReference type="InterPro" id="IPR002919">
    <property type="entry name" value="TIL_dom"/>
</dbReference>
<feature type="region of interest" description="Disordered" evidence="19">
    <location>
        <begin position="2208"/>
        <end position="2263"/>
    </location>
</feature>
<dbReference type="SMART" id="SM00231">
    <property type="entry name" value="FA58C"/>
    <property type="match status" value="2"/>
</dbReference>
<feature type="disulfide bond" evidence="18">
    <location>
        <begin position="1397"/>
        <end position="1409"/>
    </location>
</feature>
<feature type="disulfide bond" evidence="18">
    <location>
        <begin position="2408"/>
        <end position="2423"/>
    </location>
</feature>
<dbReference type="PROSITE" id="PS01225">
    <property type="entry name" value="CTCK_2"/>
    <property type="match status" value="1"/>
</dbReference>
<dbReference type="PROSITE" id="PS01208">
    <property type="entry name" value="VWFC_1"/>
    <property type="match status" value="1"/>
</dbReference>
<keyword evidence="6" id="KW-0245">EGF-like domain</keyword>
<dbReference type="Pfam" id="PF00754">
    <property type="entry name" value="F5_F8_type_C"/>
    <property type="match status" value="2"/>
</dbReference>
<dbReference type="Gene3D" id="2.20.100.10">
    <property type="entry name" value="Thrombospondin type-1 (TSP1) repeat"/>
    <property type="match status" value="28"/>
</dbReference>
<dbReference type="PRINTS" id="PR00261">
    <property type="entry name" value="LDLRECEPTOR"/>
</dbReference>
<comment type="caution">
    <text evidence="17">Lacks conserved residue(s) required for the propagation of feature annotation.</text>
</comment>
<evidence type="ECO:0000259" key="24">
    <source>
        <dbReference type="PROSITE" id="PS51233"/>
    </source>
</evidence>
<dbReference type="FunFam" id="4.10.400.10:FF:000002">
    <property type="entry name" value="Low-density lipoprotein receptor-related protein 1"/>
    <property type="match status" value="1"/>
</dbReference>
<feature type="disulfide bond" evidence="18">
    <location>
        <begin position="2719"/>
        <end position="2734"/>
    </location>
</feature>
<feature type="disulfide bond" evidence="18">
    <location>
        <begin position="1539"/>
        <end position="1554"/>
    </location>
</feature>
<evidence type="ECO:0000256" key="15">
    <source>
        <dbReference type="ARBA" id="ARBA00023180"/>
    </source>
</evidence>
<dbReference type="SUPFAM" id="SSF57603">
    <property type="entry name" value="FnI-like domain"/>
    <property type="match status" value="4"/>
</dbReference>
<feature type="disulfide bond" evidence="18">
    <location>
        <begin position="2907"/>
        <end position="2919"/>
    </location>
</feature>
<protein>
    <recommendedName>
        <fullName evidence="4">SCO-spondin</fullName>
    </recommendedName>
</protein>
<dbReference type="Pfam" id="PF00094">
    <property type="entry name" value="VWD"/>
    <property type="match status" value="3"/>
</dbReference>
<organism evidence="25 26">
    <name type="scientific">Xyrichtys novacula</name>
    <name type="common">Pearly razorfish</name>
    <name type="synonym">Hemipteronotus novacula</name>
    <dbReference type="NCBI Taxonomy" id="13765"/>
    <lineage>
        <taxon>Eukaryota</taxon>
        <taxon>Metazoa</taxon>
        <taxon>Chordata</taxon>
        <taxon>Craniata</taxon>
        <taxon>Vertebrata</taxon>
        <taxon>Euteleostomi</taxon>
        <taxon>Actinopterygii</taxon>
        <taxon>Neopterygii</taxon>
        <taxon>Teleostei</taxon>
        <taxon>Neoteleostei</taxon>
        <taxon>Acanthomorphata</taxon>
        <taxon>Eupercaria</taxon>
        <taxon>Labriformes</taxon>
        <taxon>Labridae</taxon>
        <taxon>Xyrichtys</taxon>
    </lineage>
</organism>
<dbReference type="InterPro" id="IPR050780">
    <property type="entry name" value="Mucin_vWF_Thrombospondin_sf"/>
</dbReference>
<feature type="disulfide bond" evidence="18">
    <location>
        <begin position="1556"/>
        <end position="1568"/>
    </location>
</feature>
<dbReference type="EMBL" id="OY660883">
    <property type="protein sequence ID" value="CAJ1081942.1"/>
    <property type="molecule type" value="Genomic_DNA"/>
</dbReference>
<dbReference type="FunFam" id="2.20.100.10:FF:000007">
    <property type="entry name" value="Thrombospondin 1"/>
    <property type="match status" value="3"/>
</dbReference>
<feature type="disulfide bond" evidence="18">
    <location>
        <begin position="1603"/>
        <end position="1621"/>
    </location>
</feature>
<dbReference type="PANTHER" id="PTHR11339:SF396">
    <property type="entry name" value="SCO-SPONDIN"/>
    <property type="match status" value="1"/>
</dbReference>
<feature type="disulfide bond" evidence="18">
    <location>
        <begin position="1743"/>
        <end position="1761"/>
    </location>
</feature>
<dbReference type="Pfam" id="PF01826">
    <property type="entry name" value="TIL"/>
    <property type="match status" value="11"/>
</dbReference>
<feature type="compositionally biased region" description="Basic and acidic residues" evidence="19">
    <location>
        <begin position="2243"/>
        <end position="2257"/>
    </location>
</feature>
<dbReference type="Gene3D" id="2.10.70.10">
    <property type="entry name" value="Complement Module, domain 1"/>
    <property type="match status" value="1"/>
</dbReference>
<feature type="disulfide bond" evidence="18">
    <location>
        <begin position="1520"/>
        <end position="1532"/>
    </location>
</feature>
<dbReference type="SMART" id="SM00209">
    <property type="entry name" value="TSP1"/>
    <property type="match status" value="28"/>
</dbReference>
<dbReference type="Gene3D" id="2.10.25.10">
    <property type="entry name" value="Laminin"/>
    <property type="match status" value="14"/>
</dbReference>
<feature type="domain" description="F5/8 type C" evidence="22">
    <location>
        <begin position="2196"/>
        <end position="2364"/>
    </location>
</feature>
<feature type="disulfide bond" evidence="18">
    <location>
        <begin position="2386"/>
        <end position="2398"/>
    </location>
</feature>
<feature type="domain" description="VWFC" evidence="23">
    <location>
        <begin position="1356"/>
        <end position="1417"/>
    </location>
</feature>
<dbReference type="InterPro" id="IPR000421">
    <property type="entry name" value="FA58C"/>
</dbReference>
<feature type="domain" description="VWFC" evidence="23">
    <location>
        <begin position="5610"/>
        <end position="5666"/>
    </location>
</feature>
<feature type="disulfide bond" evidence="18">
    <location>
        <begin position="1404"/>
        <end position="1422"/>
    </location>
</feature>
<dbReference type="SUPFAM" id="SSF82895">
    <property type="entry name" value="TSP-1 type 1 repeat"/>
    <property type="match status" value="27"/>
</dbReference>
<dbReference type="SMART" id="SM00215">
    <property type="entry name" value="VWC_out"/>
    <property type="match status" value="13"/>
</dbReference>
<feature type="domain" description="F5/8 type C" evidence="22">
    <location>
        <begin position="2519"/>
        <end position="2673"/>
    </location>
</feature>
<keyword evidence="26" id="KW-1185">Reference proteome</keyword>
<evidence type="ECO:0000256" key="1">
    <source>
        <dbReference type="ARBA" id="ARBA00004167"/>
    </source>
</evidence>
<feature type="disulfide bond" evidence="18">
    <location>
        <begin position="1575"/>
        <end position="1590"/>
    </location>
</feature>
<dbReference type="Gene3D" id="4.10.400.10">
    <property type="entry name" value="Low-density Lipoprotein Receptor"/>
    <property type="match status" value="15"/>
</dbReference>
<evidence type="ECO:0000256" key="18">
    <source>
        <dbReference type="PROSITE-ProRule" id="PRU00124"/>
    </source>
</evidence>
<keyword evidence="10" id="KW-0106">Calcium</keyword>
<dbReference type="InterPro" id="IPR036084">
    <property type="entry name" value="Ser_inhib-like_sf"/>
</dbReference>
<dbReference type="SMART" id="SM00832">
    <property type="entry name" value="C8"/>
    <property type="match status" value="3"/>
</dbReference>
<dbReference type="Proteomes" id="UP001178508">
    <property type="component" value="Chromosome 20"/>
</dbReference>
<accession>A0AAV1H7G8</accession>
<dbReference type="FunFam" id="2.20.100.10:FF:000080">
    <property type="entry name" value="SCO-spondin"/>
    <property type="match status" value="1"/>
</dbReference>
<feature type="disulfide bond" evidence="18">
    <location>
        <begin position="1563"/>
        <end position="1581"/>
    </location>
</feature>
<dbReference type="SMART" id="SM00214">
    <property type="entry name" value="VWC"/>
    <property type="match status" value="9"/>
</dbReference>
<dbReference type="InterPro" id="IPR036383">
    <property type="entry name" value="TSP1_rpt_sf"/>
</dbReference>
<keyword evidence="13" id="KW-0472">Membrane</keyword>
<comment type="subcellular location">
    <subcellularLocation>
        <location evidence="1">Membrane</location>
        <topology evidence="1">Single-pass membrane protein</topology>
    </subcellularLocation>
    <subcellularLocation>
        <location evidence="2">Secreted</location>
        <location evidence="2">Extracellular space</location>
    </subcellularLocation>
</comment>
<dbReference type="SUPFAM" id="SSF57567">
    <property type="entry name" value="Serine protease inhibitors"/>
    <property type="match status" value="14"/>
</dbReference>
<feature type="disulfide bond" evidence="18">
    <location>
        <begin position="1793"/>
        <end position="1811"/>
    </location>
</feature>
<dbReference type="InterPro" id="IPR001846">
    <property type="entry name" value="VWF_type-D"/>
</dbReference>
<reference evidence="25" key="1">
    <citation type="submission" date="2023-08" db="EMBL/GenBank/DDBJ databases">
        <authorList>
            <person name="Alioto T."/>
            <person name="Alioto T."/>
            <person name="Gomez Garrido J."/>
        </authorList>
    </citation>
    <scope>NUCLEOTIDE SEQUENCE</scope>
</reference>
<dbReference type="Pfam" id="PF00090">
    <property type="entry name" value="TSP_1"/>
    <property type="match status" value="26"/>
</dbReference>
<evidence type="ECO:0000256" key="12">
    <source>
        <dbReference type="ARBA" id="ARBA00022989"/>
    </source>
</evidence>
<evidence type="ECO:0000256" key="7">
    <source>
        <dbReference type="ARBA" id="ARBA00022692"/>
    </source>
</evidence>
<keyword evidence="9" id="KW-0677">Repeat</keyword>
<dbReference type="FunFam" id="2.10.25.10:FF:000055">
    <property type="entry name" value="alpha-tectorin isoform X1"/>
    <property type="match status" value="1"/>
</dbReference>
<dbReference type="InterPro" id="IPR006207">
    <property type="entry name" value="Cys_knot_C"/>
</dbReference>
<feature type="compositionally biased region" description="Polar residues" evidence="19">
    <location>
        <begin position="2813"/>
        <end position="2827"/>
    </location>
</feature>
<dbReference type="PROSITE" id="PS50184">
    <property type="entry name" value="VWFC_2"/>
    <property type="match status" value="3"/>
</dbReference>
<name>A0AAV1H7G8_XYRNO</name>
<keyword evidence="11" id="KW-0130">Cell adhesion</keyword>
<dbReference type="InterPro" id="IPR008979">
    <property type="entry name" value="Galactose-bd-like_sf"/>
</dbReference>
<dbReference type="FunFam" id="2.20.100.10:FF:000001">
    <property type="entry name" value="semaphorin-5A isoform X1"/>
    <property type="match status" value="3"/>
</dbReference>
<feature type="disulfide bond" evidence="18">
    <location>
        <begin position="2861"/>
        <end position="2879"/>
    </location>
</feature>
<feature type="disulfide bond" evidence="18">
    <location>
        <begin position="1487"/>
        <end position="1505"/>
    </location>
</feature>
<evidence type="ECO:0000256" key="13">
    <source>
        <dbReference type="ARBA" id="ARBA00023136"/>
    </source>
</evidence>
<feature type="disulfide bond" evidence="18">
    <location>
        <begin position="1480"/>
        <end position="1492"/>
    </location>
</feature>
<evidence type="ECO:0000256" key="17">
    <source>
        <dbReference type="PROSITE-ProRule" id="PRU00039"/>
    </source>
</evidence>
<keyword evidence="15" id="KW-0325">Glycoprotein</keyword>
<dbReference type="InterPro" id="IPR023415">
    <property type="entry name" value="LDLR_class-A_CS"/>
</dbReference>
<dbReference type="Pfam" id="PF00057">
    <property type="entry name" value="Ldl_recept_a"/>
    <property type="match status" value="14"/>
</dbReference>
<feature type="disulfide bond" evidence="18">
    <location>
        <begin position="1527"/>
        <end position="1545"/>
    </location>
</feature>
<keyword evidence="8 20" id="KW-0732">Signal</keyword>
<keyword evidence="7" id="KW-0812">Transmembrane</keyword>
<evidence type="ECO:0000259" key="23">
    <source>
        <dbReference type="PROSITE" id="PS50184"/>
    </source>
</evidence>
<feature type="disulfide bond" evidence="18">
    <location>
        <begin position="2926"/>
        <end position="2941"/>
    </location>
</feature>
<feature type="compositionally biased region" description="Polar residues" evidence="19">
    <location>
        <begin position="2789"/>
        <end position="2798"/>
    </location>
</feature>
<feature type="compositionally biased region" description="Polar residues" evidence="19">
    <location>
        <begin position="2760"/>
        <end position="2774"/>
    </location>
</feature>
<evidence type="ECO:0000256" key="11">
    <source>
        <dbReference type="ARBA" id="ARBA00022889"/>
    </source>
</evidence>
<dbReference type="InterPro" id="IPR014853">
    <property type="entry name" value="VWF/SSPO/ZAN-like_Cys-rich_dom"/>
</dbReference>
<dbReference type="InterPro" id="IPR002172">
    <property type="entry name" value="LDrepeatLR_classA_rpt"/>
</dbReference>
<dbReference type="GO" id="GO:0016020">
    <property type="term" value="C:membrane"/>
    <property type="evidence" value="ECO:0007669"/>
    <property type="project" value="UniProtKB-SubCell"/>
</dbReference>
<dbReference type="GO" id="GO:0005615">
    <property type="term" value="C:extracellular space"/>
    <property type="evidence" value="ECO:0007669"/>
    <property type="project" value="TreeGrafter"/>
</dbReference>
<dbReference type="FunFam" id="2.10.25.10:FF:000217">
    <property type="entry name" value="SCO-spondin"/>
    <property type="match status" value="1"/>
</dbReference>
<feature type="domain" description="VWFD" evidence="24">
    <location>
        <begin position="558"/>
        <end position="743"/>
    </location>
</feature>
<evidence type="ECO:0000259" key="21">
    <source>
        <dbReference type="PROSITE" id="PS01225"/>
    </source>
</evidence>
<evidence type="ECO:0000256" key="2">
    <source>
        <dbReference type="ARBA" id="ARBA00004239"/>
    </source>
</evidence>
<feature type="domain" description="VWFC" evidence="23">
    <location>
        <begin position="2096"/>
        <end position="2158"/>
    </location>
</feature>
<dbReference type="PROSITE" id="PS01209">
    <property type="entry name" value="LDLRA_1"/>
    <property type="match status" value="4"/>
</dbReference>
<evidence type="ECO:0000256" key="14">
    <source>
        <dbReference type="ARBA" id="ARBA00023157"/>
    </source>
</evidence>
<feature type="chain" id="PRO_5043998862" description="SCO-spondin" evidence="20">
    <location>
        <begin position="17"/>
        <end position="5771"/>
    </location>
</feature>
<dbReference type="Pfam" id="PF19028">
    <property type="entry name" value="TSP1_spondin"/>
    <property type="match status" value="1"/>
</dbReference>
<keyword evidence="14 18" id="KW-1015">Disulfide bond</keyword>
<feature type="signal peptide" evidence="20">
    <location>
        <begin position="1"/>
        <end position="16"/>
    </location>
</feature>
<feature type="disulfide bond" evidence="18">
    <location>
        <begin position="2457"/>
        <end position="2472"/>
    </location>
</feature>
<keyword evidence="5" id="KW-0964">Secreted</keyword>
<dbReference type="InterPro" id="IPR036055">
    <property type="entry name" value="LDL_receptor-like_sf"/>
</dbReference>
<dbReference type="PROSITE" id="PS50068">
    <property type="entry name" value="LDLRA_2"/>
    <property type="match status" value="15"/>
</dbReference>
<dbReference type="SUPFAM" id="SSF49785">
    <property type="entry name" value="Galactose-binding domain-like"/>
    <property type="match status" value="2"/>
</dbReference>
<feature type="domain" description="VWFD" evidence="24">
    <location>
        <begin position="195"/>
        <end position="366"/>
    </location>
</feature>
<dbReference type="FunFam" id="2.20.100.10:FF:000002">
    <property type="entry name" value="Unc-5 netrin receptor C"/>
    <property type="match status" value="2"/>
</dbReference>
<evidence type="ECO:0000256" key="8">
    <source>
        <dbReference type="ARBA" id="ARBA00022729"/>
    </source>
</evidence>
<evidence type="ECO:0000313" key="25">
    <source>
        <dbReference type="EMBL" id="CAJ1081942.1"/>
    </source>
</evidence>
<dbReference type="InterPro" id="IPR044004">
    <property type="entry name" value="TSP1_spondin_dom"/>
</dbReference>
<evidence type="ECO:0000313" key="26">
    <source>
        <dbReference type="Proteomes" id="UP001178508"/>
    </source>
</evidence>
<evidence type="ECO:0000256" key="9">
    <source>
        <dbReference type="ARBA" id="ARBA00022737"/>
    </source>
</evidence>
<feature type="domain" description="VWFD" evidence="24">
    <location>
        <begin position="1033"/>
        <end position="1203"/>
    </location>
</feature>
<feature type="compositionally biased region" description="Pro residues" evidence="19">
    <location>
        <begin position="2896"/>
        <end position="2905"/>
    </location>
</feature>
<dbReference type="CDD" id="cd00112">
    <property type="entry name" value="LDLa"/>
    <property type="match status" value="15"/>
</dbReference>